<protein>
    <submittedName>
        <fullName evidence="1">Uncharacterized protein</fullName>
    </submittedName>
</protein>
<name>A0A3P6NPV0_ANISI</name>
<evidence type="ECO:0000313" key="2">
    <source>
        <dbReference type="Proteomes" id="UP000267096"/>
    </source>
</evidence>
<sequence>MTSGDRVPSLGEIQQLEDRDLLDIFGPASNLAIVPTVERPPPNFSQFQSTPQTQRQITTSRSIDALPEFVSSSTRSRPPGFMNFNGNTGRRESIPILRNRAFEEPPRLSNNLYRPSDVVPVWAYEAGSNLGELASTGAEAFISGAHGFGRAFGVDTYQLSSDLLKVGSTFLGRKR</sequence>
<dbReference type="EMBL" id="UYRR01007471">
    <property type="protein sequence ID" value="VDK23637.1"/>
    <property type="molecule type" value="Genomic_DNA"/>
</dbReference>
<dbReference type="AlphaFoldDB" id="A0A3P6NPV0"/>
<evidence type="ECO:0000313" key="1">
    <source>
        <dbReference type="EMBL" id="VDK23637.1"/>
    </source>
</evidence>
<organism evidence="1 2">
    <name type="scientific">Anisakis simplex</name>
    <name type="common">Herring worm</name>
    <dbReference type="NCBI Taxonomy" id="6269"/>
    <lineage>
        <taxon>Eukaryota</taxon>
        <taxon>Metazoa</taxon>
        <taxon>Ecdysozoa</taxon>
        <taxon>Nematoda</taxon>
        <taxon>Chromadorea</taxon>
        <taxon>Rhabditida</taxon>
        <taxon>Spirurina</taxon>
        <taxon>Ascaridomorpha</taxon>
        <taxon>Ascaridoidea</taxon>
        <taxon>Anisakidae</taxon>
        <taxon>Anisakis</taxon>
        <taxon>Anisakis simplex complex</taxon>
    </lineage>
</organism>
<proteinExistence type="predicted"/>
<accession>A0A3P6NPV0</accession>
<gene>
    <name evidence="1" type="ORF">ASIM_LOCUS4342</name>
</gene>
<dbReference type="Proteomes" id="UP000267096">
    <property type="component" value="Unassembled WGS sequence"/>
</dbReference>
<keyword evidence="2" id="KW-1185">Reference proteome</keyword>
<reference evidence="1 2" key="1">
    <citation type="submission" date="2018-11" db="EMBL/GenBank/DDBJ databases">
        <authorList>
            <consortium name="Pathogen Informatics"/>
        </authorList>
    </citation>
    <scope>NUCLEOTIDE SEQUENCE [LARGE SCALE GENOMIC DNA]</scope>
</reference>